<proteinExistence type="predicted"/>
<keyword evidence="5 8" id="KW-0812">Transmembrane</keyword>
<dbReference type="InterPro" id="IPR040423">
    <property type="entry name" value="PEA_transferase"/>
</dbReference>
<feature type="transmembrane region" description="Helical" evidence="8">
    <location>
        <begin position="75"/>
        <end position="95"/>
    </location>
</feature>
<dbReference type="InterPro" id="IPR017850">
    <property type="entry name" value="Alkaline_phosphatase_core_sf"/>
</dbReference>
<dbReference type="EC" id="2.7.8.-" evidence="11"/>
<evidence type="ECO:0000313" key="11">
    <source>
        <dbReference type="EMBL" id="MDR7097561.1"/>
    </source>
</evidence>
<evidence type="ECO:0000313" key="12">
    <source>
        <dbReference type="Proteomes" id="UP001265550"/>
    </source>
</evidence>
<feature type="transmembrane region" description="Helical" evidence="8">
    <location>
        <begin position="45"/>
        <end position="63"/>
    </location>
</feature>
<feature type="transmembrane region" description="Helical" evidence="8">
    <location>
        <begin position="159"/>
        <end position="179"/>
    </location>
</feature>
<evidence type="ECO:0000259" key="10">
    <source>
        <dbReference type="Pfam" id="PF08019"/>
    </source>
</evidence>
<dbReference type="Pfam" id="PF00884">
    <property type="entry name" value="Sulfatase"/>
    <property type="match status" value="1"/>
</dbReference>
<keyword evidence="3" id="KW-0997">Cell inner membrane</keyword>
<dbReference type="PANTHER" id="PTHR30443">
    <property type="entry name" value="INNER MEMBRANE PROTEIN"/>
    <property type="match status" value="1"/>
</dbReference>
<comment type="caution">
    <text evidence="11">The sequence shown here is derived from an EMBL/GenBank/DDBJ whole genome shotgun (WGS) entry which is preliminary data.</text>
</comment>
<dbReference type="EMBL" id="JAVDWE010000032">
    <property type="protein sequence ID" value="MDR7097561.1"/>
    <property type="molecule type" value="Genomic_DNA"/>
</dbReference>
<evidence type="ECO:0000256" key="8">
    <source>
        <dbReference type="SAM" id="Phobius"/>
    </source>
</evidence>
<dbReference type="GO" id="GO:0016740">
    <property type="term" value="F:transferase activity"/>
    <property type="evidence" value="ECO:0007669"/>
    <property type="project" value="UniProtKB-KW"/>
</dbReference>
<name>A0ABU1VJ98_9BURK</name>
<evidence type="ECO:0000256" key="4">
    <source>
        <dbReference type="ARBA" id="ARBA00022679"/>
    </source>
</evidence>
<dbReference type="SUPFAM" id="SSF53649">
    <property type="entry name" value="Alkaline phosphatase-like"/>
    <property type="match status" value="1"/>
</dbReference>
<keyword evidence="2" id="KW-1003">Cell membrane</keyword>
<dbReference type="PANTHER" id="PTHR30443:SF0">
    <property type="entry name" value="PHOSPHOETHANOLAMINE TRANSFERASE EPTA"/>
    <property type="match status" value="1"/>
</dbReference>
<keyword evidence="12" id="KW-1185">Reference proteome</keyword>
<accession>A0ABU1VJ98</accession>
<organism evidence="11 12">
    <name type="scientific">Hydrogenophaga laconesensis</name>
    <dbReference type="NCBI Taxonomy" id="1805971"/>
    <lineage>
        <taxon>Bacteria</taxon>
        <taxon>Pseudomonadati</taxon>
        <taxon>Pseudomonadota</taxon>
        <taxon>Betaproteobacteria</taxon>
        <taxon>Burkholderiales</taxon>
        <taxon>Comamonadaceae</taxon>
        <taxon>Hydrogenophaga</taxon>
    </lineage>
</organism>
<keyword evidence="4 11" id="KW-0808">Transferase</keyword>
<dbReference type="Gene3D" id="3.40.720.10">
    <property type="entry name" value="Alkaline Phosphatase, subunit A"/>
    <property type="match status" value="1"/>
</dbReference>
<evidence type="ECO:0000256" key="3">
    <source>
        <dbReference type="ARBA" id="ARBA00022519"/>
    </source>
</evidence>
<evidence type="ECO:0000256" key="7">
    <source>
        <dbReference type="ARBA" id="ARBA00023136"/>
    </source>
</evidence>
<evidence type="ECO:0000256" key="5">
    <source>
        <dbReference type="ARBA" id="ARBA00022692"/>
    </source>
</evidence>
<reference evidence="11 12" key="1">
    <citation type="submission" date="2023-07" db="EMBL/GenBank/DDBJ databases">
        <title>Sorghum-associated microbial communities from plants grown in Nebraska, USA.</title>
        <authorList>
            <person name="Schachtman D."/>
        </authorList>
    </citation>
    <scope>NUCLEOTIDE SEQUENCE [LARGE SCALE GENOMIC DNA]</scope>
    <source>
        <strain evidence="11 12">BE240</strain>
    </source>
</reference>
<feature type="domain" description="Phosphoethanolamine transferase N-terminal" evidence="10">
    <location>
        <begin position="58"/>
        <end position="204"/>
    </location>
</feature>
<evidence type="ECO:0000256" key="6">
    <source>
        <dbReference type="ARBA" id="ARBA00022989"/>
    </source>
</evidence>
<gene>
    <name evidence="11" type="ORF">J2X09_005337</name>
</gene>
<dbReference type="RefSeq" id="WP_204735906.1">
    <property type="nucleotide sequence ID" value="NZ_JAVDWE010000032.1"/>
</dbReference>
<feature type="transmembrane region" description="Helical" evidence="8">
    <location>
        <begin position="116"/>
        <end position="139"/>
    </location>
</feature>
<evidence type="ECO:0000256" key="2">
    <source>
        <dbReference type="ARBA" id="ARBA00022475"/>
    </source>
</evidence>
<dbReference type="Proteomes" id="UP001265550">
    <property type="component" value="Unassembled WGS sequence"/>
</dbReference>
<feature type="transmembrane region" description="Helical" evidence="8">
    <location>
        <begin position="12"/>
        <end position="33"/>
    </location>
</feature>
<dbReference type="InterPro" id="IPR012549">
    <property type="entry name" value="EptA-like_N"/>
</dbReference>
<comment type="subcellular location">
    <subcellularLocation>
        <location evidence="1">Cell inner membrane</location>
        <topology evidence="1">Multi-pass membrane protein</topology>
    </subcellularLocation>
</comment>
<dbReference type="Pfam" id="PF08019">
    <property type="entry name" value="EptA_B_N"/>
    <property type="match status" value="1"/>
</dbReference>
<evidence type="ECO:0000259" key="9">
    <source>
        <dbReference type="Pfam" id="PF00884"/>
    </source>
</evidence>
<dbReference type="InterPro" id="IPR058130">
    <property type="entry name" value="PEA_transf_C"/>
</dbReference>
<sequence length="552" mass="60615">MTARLPAVRGTIINLCSALWLLAALNQPFWSALWDSVGGWQASRAGFLVTLPLFALVWVWTVLELLTWGRAAKPVLGIVLVLSAAVAFFMHRYGISFDRGMFTNVMETDPAEARELISGSMVLWILGLGVAPAMVIAMWPRAQQSIVGTLTEKLLTLSGLMLVAGAILVLQSGAYISLFRSHRDLRLQLVPTNYLSAAHSYAKVKLKPKREIEQISLGATRVASDPSSQHPMVLVLVVGETMRAANLSVNGYERETTPLLAARQNLVNFGRTESCGTATAVSLPCMFLDVGRGGYEDGMAFRRESLLDVLQRAGMDVWWLSNNSGCKGVCDRVQVVDVPATLPGDACGPGGCQDDVLVSALQERLDNVQRDTVVVVHMKGQHGPSYYLRYPPAFERYRPACQDNALDRCGPEQVVNAYDNAVSYSDYILDRIIMALQSQADRIDSSMIFVSDHGESLGEKGVFLHGMPYSFAPTVQKQVPFMAWLPKATQDRLGIDANCLVSRRDQLSHDNLYHSILGLTSTQASTYRNDRDVFSSCRTGPVVGGNPKRERQ</sequence>
<evidence type="ECO:0000256" key="1">
    <source>
        <dbReference type="ARBA" id="ARBA00004429"/>
    </source>
</evidence>
<protein>
    <submittedName>
        <fullName evidence="11">Lipid A ethanolaminephosphotransferase</fullName>
        <ecNumber evidence="11">2.7.8.-</ecNumber>
    </submittedName>
</protein>
<dbReference type="NCBIfam" id="NF028537">
    <property type="entry name" value="P_eth_NH2_trans"/>
    <property type="match status" value="1"/>
</dbReference>
<keyword evidence="6 8" id="KW-1133">Transmembrane helix</keyword>
<dbReference type="CDD" id="cd16017">
    <property type="entry name" value="LptA"/>
    <property type="match status" value="1"/>
</dbReference>
<keyword evidence="7 8" id="KW-0472">Membrane</keyword>
<feature type="domain" description="Sulfatase N-terminal" evidence="9">
    <location>
        <begin position="234"/>
        <end position="520"/>
    </location>
</feature>
<dbReference type="InterPro" id="IPR000917">
    <property type="entry name" value="Sulfatase_N"/>
</dbReference>